<feature type="domain" description="Peptidase M28" evidence="3">
    <location>
        <begin position="139"/>
        <end position="327"/>
    </location>
</feature>
<dbReference type="Gene3D" id="3.40.630.10">
    <property type="entry name" value="Zn peptidases"/>
    <property type="match status" value="1"/>
</dbReference>
<comment type="caution">
    <text evidence="4">The sequence shown here is derived from an EMBL/GenBank/DDBJ whole genome shotgun (WGS) entry which is preliminary data.</text>
</comment>
<gene>
    <name evidence="4" type="ORF">K0U00_22250</name>
</gene>
<feature type="non-terminal residue" evidence="4">
    <location>
        <position position="394"/>
    </location>
</feature>
<evidence type="ECO:0000256" key="1">
    <source>
        <dbReference type="SAM" id="MobiDB-lite"/>
    </source>
</evidence>
<dbReference type="Pfam" id="PF04389">
    <property type="entry name" value="Peptidase_M28"/>
    <property type="match status" value="1"/>
</dbReference>
<evidence type="ECO:0000313" key="5">
    <source>
        <dbReference type="Proteomes" id="UP001519887"/>
    </source>
</evidence>
<keyword evidence="5" id="KW-1185">Reference proteome</keyword>
<keyword evidence="2" id="KW-1133">Transmembrane helix</keyword>
<dbReference type="EMBL" id="JAHZIK010000659">
    <property type="protein sequence ID" value="MBW7456764.1"/>
    <property type="molecule type" value="Genomic_DNA"/>
</dbReference>
<dbReference type="InterPro" id="IPR007484">
    <property type="entry name" value="Peptidase_M28"/>
</dbReference>
<name>A0ABS7C766_9BACL</name>
<dbReference type="PANTHER" id="PTHR12147:SF26">
    <property type="entry name" value="PEPTIDASE M28 DOMAIN-CONTAINING PROTEIN"/>
    <property type="match status" value="1"/>
</dbReference>
<sequence>MVKKSSILLMLIVFVVGIWTGFAQTRPPSPPSQSSADYLAYQRMLAHLQAMTVAPHPSGSKELDQVRTYLLAQIRDMGLEANVDQEIYTSADMKAERLAQDGPAMGNRSIRKTPPSGALEGINHKKAPSEEKDGLVLNNIWVKLDAPGTDRGLLMLAHYDSEVNTPGTADDMVSVSAMLEALREQSRRPDLKNDLYFLFTDGEEESALGAKAFVKSHPELQSKIDLVLNFDARGNRGGLLMFETSTSNYDLLRHFQSASSRPLAFSFTTGLYRKMPNGTDLTRFLEAGYPGLNFAVAEGVEHYHQPSDSFENLHRGTAYNFLQTALEMADYSGQAQFQDSGSNRDSVFFTLLTGNLVVMSDIAAYILSVCAALASLAWLIIQIRRGKVTLRQIA</sequence>
<feature type="transmembrane region" description="Helical" evidence="2">
    <location>
        <begin position="362"/>
        <end position="381"/>
    </location>
</feature>
<keyword evidence="2" id="KW-0812">Transmembrane</keyword>
<evidence type="ECO:0000256" key="2">
    <source>
        <dbReference type="SAM" id="Phobius"/>
    </source>
</evidence>
<dbReference type="Proteomes" id="UP001519887">
    <property type="component" value="Unassembled WGS sequence"/>
</dbReference>
<organism evidence="4 5">
    <name type="scientific">Paenibacillus sepulcri</name>
    <dbReference type="NCBI Taxonomy" id="359917"/>
    <lineage>
        <taxon>Bacteria</taxon>
        <taxon>Bacillati</taxon>
        <taxon>Bacillota</taxon>
        <taxon>Bacilli</taxon>
        <taxon>Bacillales</taxon>
        <taxon>Paenibacillaceae</taxon>
        <taxon>Paenibacillus</taxon>
    </lineage>
</organism>
<reference evidence="4 5" key="1">
    <citation type="submission" date="2021-07" db="EMBL/GenBank/DDBJ databases">
        <title>Paenibacillus radiodurans sp. nov., isolated from the southeastern edge of Tengger Desert.</title>
        <authorList>
            <person name="Zhang G."/>
        </authorList>
    </citation>
    <scope>NUCLEOTIDE SEQUENCE [LARGE SCALE GENOMIC DNA]</scope>
    <source>
        <strain evidence="4 5">CCM 7311</strain>
    </source>
</reference>
<keyword evidence="2" id="KW-0472">Membrane</keyword>
<dbReference type="PANTHER" id="PTHR12147">
    <property type="entry name" value="METALLOPEPTIDASE M28 FAMILY MEMBER"/>
    <property type="match status" value="1"/>
</dbReference>
<evidence type="ECO:0000313" key="4">
    <source>
        <dbReference type="EMBL" id="MBW7456764.1"/>
    </source>
</evidence>
<protein>
    <submittedName>
        <fullName evidence="4">M28 family peptidase</fullName>
    </submittedName>
</protein>
<proteinExistence type="predicted"/>
<feature type="region of interest" description="Disordered" evidence="1">
    <location>
        <begin position="104"/>
        <end position="123"/>
    </location>
</feature>
<dbReference type="SUPFAM" id="SSF53187">
    <property type="entry name" value="Zn-dependent exopeptidases"/>
    <property type="match status" value="1"/>
</dbReference>
<dbReference type="InterPro" id="IPR045175">
    <property type="entry name" value="M28_fam"/>
</dbReference>
<evidence type="ECO:0000259" key="3">
    <source>
        <dbReference type="Pfam" id="PF04389"/>
    </source>
</evidence>
<accession>A0ABS7C766</accession>